<name>A0A9X3EVI8_9BACT</name>
<protein>
    <recommendedName>
        <fullName evidence="4">Lipoprotein</fullName>
    </recommendedName>
</protein>
<evidence type="ECO:0000256" key="1">
    <source>
        <dbReference type="SAM" id="MobiDB-lite"/>
    </source>
</evidence>
<dbReference type="EMBL" id="JAPNKE010000002">
    <property type="protein sequence ID" value="MCY1011033.1"/>
    <property type="molecule type" value="Genomic_DNA"/>
</dbReference>
<gene>
    <name evidence="2" type="ORF">OV079_36800</name>
</gene>
<dbReference type="PROSITE" id="PS51257">
    <property type="entry name" value="PROKAR_LIPOPROTEIN"/>
    <property type="match status" value="1"/>
</dbReference>
<comment type="caution">
    <text evidence="2">The sequence shown here is derived from an EMBL/GenBank/DDBJ whole genome shotgun (WGS) entry which is preliminary data.</text>
</comment>
<evidence type="ECO:0008006" key="4">
    <source>
        <dbReference type="Google" id="ProtNLM"/>
    </source>
</evidence>
<dbReference type="AlphaFoldDB" id="A0A9X3EVI8"/>
<dbReference type="RefSeq" id="WP_267774232.1">
    <property type="nucleotide sequence ID" value="NZ_JAPNKE010000002.1"/>
</dbReference>
<evidence type="ECO:0000313" key="2">
    <source>
        <dbReference type="EMBL" id="MCY1011033.1"/>
    </source>
</evidence>
<sequence>MRIFYSSLLLGLAACQIIGDPKDPGNDSASDSTTVEPDTTSTTTTAATTESTGTSEGSLTEALPTTAATTEGPVCDGLDELTCGSTSGCRPILGTPFEFPGCSPLPAYLGCIVQTDCGLMPTTACRPDSLEVYLLEDTCIPPDLEPCTTMLTLCGEACLGFDEETCAADPNCTAQFGAPHVEQDMMLCADFDAQQFLACDKLQPPCPPAVVTVCPTGQPDVGFDVASGCVPPGFEPCMDGPLPECP</sequence>
<reference evidence="2" key="1">
    <citation type="submission" date="2022-11" db="EMBL/GenBank/DDBJ databases">
        <title>Minimal conservation of predation-associated metabolite biosynthetic gene clusters underscores biosynthetic potential of Myxococcota including descriptions for ten novel species: Archangium lansinium sp. nov., Myxococcus landrumus sp. nov., Nannocystis bai.</title>
        <authorList>
            <person name="Ahearne A."/>
            <person name="Stevens C."/>
            <person name="Phillips K."/>
        </authorList>
    </citation>
    <scope>NUCLEOTIDE SEQUENCE</scope>
    <source>
        <strain evidence="2">Na p29</strain>
    </source>
</reference>
<proteinExistence type="predicted"/>
<dbReference type="Proteomes" id="UP001150924">
    <property type="component" value="Unassembled WGS sequence"/>
</dbReference>
<evidence type="ECO:0000313" key="3">
    <source>
        <dbReference type="Proteomes" id="UP001150924"/>
    </source>
</evidence>
<feature type="region of interest" description="Disordered" evidence="1">
    <location>
        <begin position="23"/>
        <end position="61"/>
    </location>
</feature>
<accession>A0A9X3EVI8</accession>
<organism evidence="2 3">
    <name type="scientific">Nannocystis pusilla</name>
    <dbReference type="NCBI Taxonomy" id="889268"/>
    <lineage>
        <taxon>Bacteria</taxon>
        <taxon>Pseudomonadati</taxon>
        <taxon>Myxococcota</taxon>
        <taxon>Polyangia</taxon>
        <taxon>Nannocystales</taxon>
        <taxon>Nannocystaceae</taxon>
        <taxon>Nannocystis</taxon>
    </lineage>
</organism>
<keyword evidence="3" id="KW-1185">Reference proteome</keyword>
<feature type="compositionally biased region" description="Low complexity" evidence="1">
    <location>
        <begin position="30"/>
        <end position="61"/>
    </location>
</feature>